<name>A0ABT6P1H7_9BACT</name>
<reference evidence="2 3" key="1">
    <citation type="submission" date="2023-04" db="EMBL/GenBank/DDBJ databases">
        <title>The genome sequence of Polyangium sorediatum DSM14670.</title>
        <authorList>
            <person name="Zhang X."/>
        </authorList>
    </citation>
    <scope>NUCLEOTIDE SEQUENCE [LARGE SCALE GENOMIC DNA]</scope>
    <source>
        <strain evidence="2 3">DSM 14670</strain>
    </source>
</reference>
<dbReference type="EMBL" id="JARZHI010000042">
    <property type="protein sequence ID" value="MDI1434423.1"/>
    <property type="molecule type" value="Genomic_DNA"/>
</dbReference>
<feature type="signal peptide" evidence="1">
    <location>
        <begin position="1"/>
        <end position="18"/>
    </location>
</feature>
<evidence type="ECO:0000313" key="2">
    <source>
        <dbReference type="EMBL" id="MDI1434423.1"/>
    </source>
</evidence>
<keyword evidence="3" id="KW-1185">Reference proteome</keyword>
<dbReference type="RefSeq" id="WP_136970515.1">
    <property type="nucleotide sequence ID" value="NZ_JARZHI010000042.1"/>
</dbReference>
<evidence type="ECO:0008006" key="4">
    <source>
        <dbReference type="Google" id="ProtNLM"/>
    </source>
</evidence>
<organism evidence="2 3">
    <name type="scientific">Polyangium sorediatum</name>
    <dbReference type="NCBI Taxonomy" id="889274"/>
    <lineage>
        <taxon>Bacteria</taxon>
        <taxon>Pseudomonadati</taxon>
        <taxon>Myxococcota</taxon>
        <taxon>Polyangia</taxon>
        <taxon>Polyangiales</taxon>
        <taxon>Polyangiaceae</taxon>
        <taxon>Polyangium</taxon>
    </lineage>
</organism>
<evidence type="ECO:0000256" key="1">
    <source>
        <dbReference type="SAM" id="SignalP"/>
    </source>
</evidence>
<proteinExistence type="predicted"/>
<protein>
    <recommendedName>
        <fullName evidence="4">Lipoprotein</fullName>
    </recommendedName>
</protein>
<dbReference type="Proteomes" id="UP001160301">
    <property type="component" value="Unassembled WGS sequence"/>
</dbReference>
<keyword evidence="1" id="KW-0732">Signal</keyword>
<feature type="chain" id="PRO_5046390501" description="Lipoprotein" evidence="1">
    <location>
        <begin position="19"/>
        <end position="99"/>
    </location>
</feature>
<evidence type="ECO:0000313" key="3">
    <source>
        <dbReference type="Proteomes" id="UP001160301"/>
    </source>
</evidence>
<gene>
    <name evidence="2" type="ORF">QHF89_33300</name>
</gene>
<comment type="caution">
    <text evidence="2">The sequence shown here is derived from an EMBL/GenBank/DDBJ whole genome shotgun (WGS) entry which is preliminary data.</text>
</comment>
<sequence>MPKSILSLHALALSTTLAGCFSGDPTTIEEAAKRAAQFDFTCETFDVTPGLQPMPTGGEDDADHQDVLVSGCGRSAIYACSRSEFTRDWYCSLTDQVPG</sequence>
<dbReference type="PROSITE" id="PS51257">
    <property type="entry name" value="PROKAR_LIPOPROTEIN"/>
    <property type="match status" value="1"/>
</dbReference>
<accession>A0ABT6P1H7</accession>